<proteinExistence type="predicted"/>
<reference evidence="1" key="1">
    <citation type="journal article" date="2014" name="Front. Microbiol.">
        <title>High frequency of phylogenetically diverse reductive dehalogenase-homologous genes in deep subseafloor sedimentary metagenomes.</title>
        <authorList>
            <person name="Kawai M."/>
            <person name="Futagami T."/>
            <person name="Toyoda A."/>
            <person name="Takaki Y."/>
            <person name="Nishi S."/>
            <person name="Hori S."/>
            <person name="Arai W."/>
            <person name="Tsubouchi T."/>
            <person name="Morono Y."/>
            <person name="Uchiyama I."/>
            <person name="Ito T."/>
            <person name="Fujiyama A."/>
            <person name="Inagaki F."/>
            <person name="Takami H."/>
        </authorList>
    </citation>
    <scope>NUCLEOTIDE SEQUENCE</scope>
    <source>
        <strain evidence="1">Expedition CK06-06</strain>
    </source>
</reference>
<accession>X1UF14</accession>
<feature type="non-terminal residue" evidence="1">
    <location>
        <position position="1"/>
    </location>
</feature>
<organism evidence="1">
    <name type="scientific">marine sediment metagenome</name>
    <dbReference type="NCBI Taxonomy" id="412755"/>
    <lineage>
        <taxon>unclassified sequences</taxon>
        <taxon>metagenomes</taxon>
        <taxon>ecological metagenomes</taxon>
    </lineage>
</organism>
<evidence type="ECO:0000313" key="1">
    <source>
        <dbReference type="EMBL" id="GAJ16124.1"/>
    </source>
</evidence>
<gene>
    <name evidence="1" type="ORF">S12H4_42894</name>
</gene>
<dbReference type="EMBL" id="BARW01026282">
    <property type="protein sequence ID" value="GAJ16124.1"/>
    <property type="molecule type" value="Genomic_DNA"/>
</dbReference>
<sequence>AKALSYHPDQKTLPALVNLALLGCVNELGCYAVL</sequence>
<dbReference type="AlphaFoldDB" id="X1UF14"/>
<name>X1UF14_9ZZZZ</name>
<protein>
    <submittedName>
        <fullName evidence="1">Uncharacterized protein</fullName>
    </submittedName>
</protein>
<comment type="caution">
    <text evidence="1">The sequence shown here is derived from an EMBL/GenBank/DDBJ whole genome shotgun (WGS) entry which is preliminary data.</text>
</comment>